<gene>
    <name evidence="6" type="ORF">MSPICULIGERA_LOCUS3012</name>
</gene>
<dbReference type="GO" id="GO:0006751">
    <property type="term" value="P:glutathione catabolic process"/>
    <property type="evidence" value="ECO:0007669"/>
    <property type="project" value="InterPro"/>
</dbReference>
<evidence type="ECO:0000256" key="1">
    <source>
        <dbReference type="ARBA" id="ARBA00009381"/>
    </source>
</evidence>
<feature type="region of interest" description="Disordered" evidence="4">
    <location>
        <begin position="1"/>
        <end position="26"/>
    </location>
</feature>
<dbReference type="PANTHER" id="PTHR11686:SF69">
    <property type="entry name" value="GAMMA-GLUTAMYLTRANSPEPTIDASE 1"/>
    <property type="match status" value="1"/>
</dbReference>
<comment type="caution">
    <text evidence="6">The sequence shown here is derived from an EMBL/GenBank/DDBJ whole genome shotgun (WGS) entry which is preliminary data.</text>
</comment>
<accession>A0AA36C9C3</accession>
<dbReference type="InterPro" id="IPR055262">
    <property type="entry name" value="GGT_CS"/>
</dbReference>
<dbReference type="Gene3D" id="3.60.20.40">
    <property type="match status" value="1"/>
</dbReference>
<evidence type="ECO:0008006" key="8">
    <source>
        <dbReference type="Google" id="ProtNLM"/>
    </source>
</evidence>
<dbReference type="Proteomes" id="UP001177023">
    <property type="component" value="Unassembled WGS sequence"/>
</dbReference>
<dbReference type="EMBL" id="CATQJA010000856">
    <property type="protein sequence ID" value="CAJ0564330.1"/>
    <property type="molecule type" value="Genomic_DNA"/>
</dbReference>
<feature type="binding site" evidence="3">
    <location>
        <position position="168"/>
    </location>
    <ligand>
        <name>L-glutamate</name>
        <dbReference type="ChEBI" id="CHEBI:29985"/>
    </ligand>
</feature>
<evidence type="ECO:0000256" key="5">
    <source>
        <dbReference type="SAM" id="Phobius"/>
    </source>
</evidence>
<dbReference type="InterPro" id="IPR029055">
    <property type="entry name" value="Ntn_hydrolases_N"/>
</dbReference>
<feature type="binding site" evidence="3">
    <location>
        <begin position="503"/>
        <end position="504"/>
    </location>
    <ligand>
        <name>L-glutamate</name>
        <dbReference type="ChEBI" id="CHEBI:29985"/>
    </ligand>
</feature>
<reference evidence="6" key="1">
    <citation type="submission" date="2023-06" db="EMBL/GenBank/DDBJ databases">
        <authorList>
            <person name="Delattre M."/>
        </authorList>
    </citation>
    <scope>NUCLEOTIDE SEQUENCE</scope>
    <source>
        <strain evidence="6">AF72</strain>
    </source>
</reference>
<feature type="transmembrane region" description="Helical" evidence="5">
    <location>
        <begin position="52"/>
        <end position="76"/>
    </location>
</feature>
<feature type="binding site" evidence="3">
    <location>
        <begin position="451"/>
        <end position="453"/>
    </location>
    <ligand>
        <name>L-glutamate</name>
        <dbReference type="ChEBI" id="CHEBI:29985"/>
    </ligand>
</feature>
<name>A0AA36C9C3_9BILA</name>
<evidence type="ECO:0000256" key="4">
    <source>
        <dbReference type="SAM" id="MobiDB-lite"/>
    </source>
</evidence>
<sequence>MRRHHEPNFYPSPPHSLDSEGRSDSVPSLPKKVAIIEEQPKNSKSKLTTLHFLTYGLAVLALLGLGGTVTFLTLWLTNDTETPTTVQWPAPSITPLGKYAKATVAADNQICSEIGRNVLLAGGNAADAAVAALFCLGATDAHSSGLGGGHFLTYYDATSQKCWAIDAREIAPLAATEDMYVNRWNDSEYGWRSIAVPGELHGLRTAYEKFGGKAAWSRLIEPTIQLSRDGIPVSWQQEEALREQADWLKTEPTMYHYLENGKVKQNGDQVVRREFADTLQQLANSNDPIKLFYDSAELTQIMVEEMTKNGRQGLLTREDFRAYRSLLYEEKDLMVAVLPSGRKICGPPPPSSAAVAIAILQLACFSIALSNKFAYSGRTWLGDPKFVANATDIARNLTTKAWAEWVRTMITDEAHADLYYGGSYSMPVPDHGTTHLSVIDKMGNAVSVTSTINLFFGAKVASDALGIIWNDEMDDFSTPGHPNYFGYEPSAANFIKPGKRPLSSMTPLIIIDNDGSKRIMSVGAAGGSTIITGTAGIALHTMWLNSTVKEAVDFPRIHNQLEPNVTYYEEDFPKELIKALENRGQTMQSTTNLTEATGAIREVDGQLYANSDFRKGQESAPAGY</sequence>
<dbReference type="FunFam" id="3.60.20.40:FF:000006">
    <property type="entry name" value="Protein CBG05566"/>
    <property type="match status" value="1"/>
</dbReference>
<evidence type="ECO:0000313" key="7">
    <source>
        <dbReference type="Proteomes" id="UP001177023"/>
    </source>
</evidence>
<keyword evidence="5" id="KW-0472">Membrane</keyword>
<dbReference type="PANTHER" id="PTHR11686">
    <property type="entry name" value="GAMMA GLUTAMYL TRANSPEPTIDASE"/>
    <property type="match status" value="1"/>
</dbReference>
<evidence type="ECO:0000313" key="6">
    <source>
        <dbReference type="EMBL" id="CAJ0564330.1"/>
    </source>
</evidence>
<comment type="similarity">
    <text evidence="1">Belongs to the gamma-glutamyltransferase family.</text>
</comment>
<feature type="active site" description="Nucleophile" evidence="2">
    <location>
        <position position="433"/>
    </location>
</feature>
<dbReference type="Pfam" id="PF01019">
    <property type="entry name" value="G_glu_transpept"/>
    <property type="match status" value="1"/>
</dbReference>
<organism evidence="6 7">
    <name type="scientific">Mesorhabditis spiculigera</name>
    <dbReference type="NCBI Taxonomy" id="96644"/>
    <lineage>
        <taxon>Eukaryota</taxon>
        <taxon>Metazoa</taxon>
        <taxon>Ecdysozoa</taxon>
        <taxon>Nematoda</taxon>
        <taxon>Chromadorea</taxon>
        <taxon>Rhabditida</taxon>
        <taxon>Rhabditina</taxon>
        <taxon>Rhabditomorpha</taxon>
        <taxon>Rhabditoidea</taxon>
        <taxon>Rhabditidae</taxon>
        <taxon>Mesorhabditinae</taxon>
        <taxon>Mesorhabditis</taxon>
    </lineage>
</organism>
<dbReference type="InterPro" id="IPR043138">
    <property type="entry name" value="GGT_lsub"/>
</dbReference>
<feature type="non-terminal residue" evidence="6">
    <location>
        <position position="1"/>
    </location>
</feature>
<dbReference type="PRINTS" id="PR01210">
    <property type="entry name" value="GGTRANSPTASE"/>
</dbReference>
<dbReference type="Gene3D" id="1.10.246.130">
    <property type="match status" value="1"/>
</dbReference>
<evidence type="ECO:0000256" key="2">
    <source>
        <dbReference type="PIRSR" id="PIRSR600101-1"/>
    </source>
</evidence>
<dbReference type="InterPro" id="IPR000101">
    <property type="entry name" value="GGT_peptidase"/>
</dbReference>
<dbReference type="GO" id="GO:0036374">
    <property type="term" value="F:glutathione hydrolase activity"/>
    <property type="evidence" value="ECO:0007669"/>
    <property type="project" value="InterPro"/>
</dbReference>
<keyword evidence="5" id="KW-0812">Transmembrane</keyword>
<dbReference type="GO" id="GO:0005886">
    <property type="term" value="C:plasma membrane"/>
    <property type="evidence" value="ECO:0007669"/>
    <property type="project" value="TreeGrafter"/>
</dbReference>
<evidence type="ECO:0000256" key="3">
    <source>
        <dbReference type="PIRSR" id="PIRSR600101-2"/>
    </source>
</evidence>
<dbReference type="PROSITE" id="PS00462">
    <property type="entry name" value="G_GLU_TRANSPEPTIDASE"/>
    <property type="match status" value="1"/>
</dbReference>
<dbReference type="SUPFAM" id="SSF56235">
    <property type="entry name" value="N-terminal nucleophile aminohydrolases (Ntn hydrolases)"/>
    <property type="match status" value="1"/>
</dbReference>
<protein>
    <recommendedName>
        <fullName evidence="8">Gamma-glutamyltransferase</fullName>
    </recommendedName>
</protein>
<proteinExistence type="inferred from homology"/>
<dbReference type="InterPro" id="IPR043137">
    <property type="entry name" value="GGT_ssub_C"/>
</dbReference>
<keyword evidence="7" id="KW-1185">Reference proteome</keyword>
<dbReference type="AlphaFoldDB" id="A0AA36C9C3"/>
<feature type="binding site" evidence="3">
    <location>
        <position position="475"/>
    </location>
    <ligand>
        <name>L-glutamate</name>
        <dbReference type="ChEBI" id="CHEBI:29985"/>
    </ligand>
</feature>
<keyword evidence="5" id="KW-1133">Transmembrane helix</keyword>
<feature type="binding site" evidence="3">
    <location>
        <position position="527"/>
    </location>
    <ligand>
        <name>L-glutamate</name>
        <dbReference type="ChEBI" id="CHEBI:29985"/>
    </ligand>
</feature>